<evidence type="ECO:0000313" key="13">
    <source>
        <dbReference type="Proteomes" id="UP000182149"/>
    </source>
</evidence>
<comment type="similarity">
    <text evidence="2 9">Belongs to the GSP F family.</text>
</comment>
<evidence type="ECO:0000256" key="1">
    <source>
        <dbReference type="ARBA" id="ARBA00004429"/>
    </source>
</evidence>
<evidence type="ECO:0000259" key="11">
    <source>
        <dbReference type="Pfam" id="PF00482"/>
    </source>
</evidence>
<organism evidence="12 13">
    <name type="scientific">Enterococcus aquimarinus</name>
    <dbReference type="NCBI Taxonomy" id="328396"/>
    <lineage>
        <taxon>Bacteria</taxon>
        <taxon>Bacillati</taxon>
        <taxon>Bacillota</taxon>
        <taxon>Bacilli</taxon>
        <taxon>Lactobacillales</taxon>
        <taxon>Enterococcaceae</taxon>
        <taxon>Enterococcus</taxon>
    </lineage>
</organism>
<dbReference type="InterPro" id="IPR042094">
    <property type="entry name" value="T2SS_GspF_sf"/>
</dbReference>
<dbReference type="GO" id="GO:0009306">
    <property type="term" value="P:protein secretion"/>
    <property type="evidence" value="ECO:0007669"/>
    <property type="project" value="InterPro"/>
</dbReference>
<evidence type="ECO:0000256" key="7">
    <source>
        <dbReference type="ARBA" id="ARBA00022989"/>
    </source>
</evidence>
<feature type="transmembrane region" description="Helical" evidence="10">
    <location>
        <begin position="168"/>
        <end position="192"/>
    </location>
</feature>
<dbReference type="InterPro" id="IPR003004">
    <property type="entry name" value="GspF/PilC"/>
</dbReference>
<keyword evidence="7 10" id="KW-1133">Transmembrane helix</keyword>
<keyword evidence="6 9" id="KW-0812">Transmembrane</keyword>
<keyword evidence="5" id="KW-0997">Cell inner membrane</keyword>
<keyword evidence="4" id="KW-1003">Cell membrane</keyword>
<evidence type="ECO:0000313" key="12">
    <source>
        <dbReference type="EMBL" id="OJG12120.1"/>
    </source>
</evidence>
<evidence type="ECO:0000256" key="9">
    <source>
        <dbReference type="RuleBase" id="RU003923"/>
    </source>
</evidence>
<dbReference type="EMBL" id="JXKD01000001">
    <property type="protein sequence ID" value="OJG12120.1"/>
    <property type="molecule type" value="Genomic_DNA"/>
</dbReference>
<dbReference type="PANTHER" id="PTHR30012">
    <property type="entry name" value="GENERAL SECRETION PATHWAY PROTEIN"/>
    <property type="match status" value="1"/>
</dbReference>
<dbReference type="InterPro" id="IPR001992">
    <property type="entry name" value="T2SS_GspF/T4SS_PilC_CS"/>
</dbReference>
<comment type="subcellular location">
    <subcellularLocation>
        <location evidence="1">Cell inner membrane</location>
        <topology evidence="1">Multi-pass membrane protein</topology>
    </subcellularLocation>
    <subcellularLocation>
        <location evidence="9">Cell membrane</location>
        <topology evidence="9">Multi-pass membrane protein</topology>
    </subcellularLocation>
</comment>
<dbReference type="OrthoDB" id="9805682at2"/>
<dbReference type="GO" id="GO:0005886">
    <property type="term" value="C:plasma membrane"/>
    <property type="evidence" value="ECO:0007669"/>
    <property type="project" value="UniProtKB-SubCell"/>
</dbReference>
<reference evidence="12 13" key="1">
    <citation type="submission" date="2014-12" db="EMBL/GenBank/DDBJ databases">
        <title>Draft genome sequences of 29 type strains of Enterococci.</title>
        <authorList>
            <person name="Zhong Z."/>
            <person name="Sun Z."/>
            <person name="Liu W."/>
            <person name="Zhang W."/>
            <person name="Zhang H."/>
        </authorList>
    </citation>
    <scope>NUCLEOTIDE SEQUENCE [LARGE SCALE GENOMIC DNA]</scope>
    <source>
        <strain evidence="12 13">DSM 17690</strain>
    </source>
</reference>
<feature type="domain" description="Type II secretion system protein GspF" evidence="11">
    <location>
        <begin position="271"/>
        <end position="392"/>
    </location>
</feature>
<dbReference type="Pfam" id="PF00482">
    <property type="entry name" value="T2SSF"/>
    <property type="match status" value="2"/>
</dbReference>
<dbReference type="AlphaFoldDB" id="A0A1L8QX89"/>
<comment type="caution">
    <text evidence="12">The sequence shown here is derived from an EMBL/GenBank/DDBJ whole genome shotgun (WGS) entry which is preliminary data.</text>
</comment>
<feature type="domain" description="Type II secretion system protein GspF" evidence="11">
    <location>
        <begin position="67"/>
        <end position="190"/>
    </location>
</feature>
<keyword evidence="3 9" id="KW-0813">Transport</keyword>
<evidence type="ECO:0000256" key="2">
    <source>
        <dbReference type="ARBA" id="ARBA00005745"/>
    </source>
</evidence>
<dbReference type="PROSITE" id="PS00874">
    <property type="entry name" value="T2SP_F"/>
    <property type="match status" value="1"/>
</dbReference>
<proteinExistence type="inferred from homology"/>
<feature type="transmembrane region" description="Helical" evidence="10">
    <location>
        <begin position="373"/>
        <end position="397"/>
    </location>
</feature>
<protein>
    <recommendedName>
        <fullName evidence="11">Type II secretion system protein GspF domain-containing protein</fullName>
    </recommendedName>
</protein>
<dbReference type="Proteomes" id="UP000182149">
    <property type="component" value="Unassembled WGS sequence"/>
</dbReference>
<dbReference type="FunFam" id="1.20.81.30:FF:000001">
    <property type="entry name" value="Type II secretion system protein F"/>
    <property type="match status" value="2"/>
</dbReference>
<dbReference type="PANTHER" id="PTHR30012:SF0">
    <property type="entry name" value="TYPE II SECRETION SYSTEM PROTEIN F-RELATED"/>
    <property type="match status" value="1"/>
</dbReference>
<keyword evidence="13" id="KW-1185">Reference proteome</keyword>
<feature type="transmembrane region" description="Helical" evidence="10">
    <location>
        <begin position="220"/>
        <end position="238"/>
    </location>
</feature>
<dbReference type="PRINTS" id="PR00812">
    <property type="entry name" value="BCTERIALGSPF"/>
</dbReference>
<evidence type="ECO:0000256" key="3">
    <source>
        <dbReference type="ARBA" id="ARBA00022448"/>
    </source>
</evidence>
<dbReference type="RefSeq" id="WP_071873616.1">
    <property type="nucleotide sequence ID" value="NZ_JBHSHF010000002.1"/>
</dbReference>
<evidence type="ECO:0000256" key="8">
    <source>
        <dbReference type="ARBA" id="ARBA00023136"/>
    </source>
</evidence>
<evidence type="ECO:0000256" key="4">
    <source>
        <dbReference type="ARBA" id="ARBA00022475"/>
    </source>
</evidence>
<keyword evidence="8 10" id="KW-0472">Membrane</keyword>
<evidence type="ECO:0000256" key="10">
    <source>
        <dbReference type="SAM" id="Phobius"/>
    </source>
</evidence>
<dbReference type="STRING" id="328396.RU93_GL000050"/>
<name>A0A1L8QX89_9ENTE</name>
<evidence type="ECO:0000256" key="6">
    <source>
        <dbReference type="ARBA" id="ARBA00022692"/>
    </source>
</evidence>
<evidence type="ECO:0000256" key="5">
    <source>
        <dbReference type="ARBA" id="ARBA00022519"/>
    </source>
</evidence>
<sequence length="401" mass="45078">MAVFAYKAKTEEGKVTRGKIEAMSKKEALAELGMMDLIVFEVEPLNSFLNTEINLRSGLKPKDFIIFLRQFATLISAGILLVESLDLLAEQTTNPRLKAILEDLSTEVQEGSPLSVSMSKHPAVFPNLLIQMIQSAEVSGRLEEVLEQMANYYEKQYRNKQKVTTAMTYPIVVGVLALVITAFLLIFIVPIFGEMFASFGSELPAITQMVLGLSQWFQKYWVLILVFLLAIIFVLRYLSQRDKMAYSFDYLQLKIPIIGMFLQKTILARMTQTLSSLLNSSVPILQALDVTSQVVDNRVVEEVLLAAKKDVEQGESLAKPMEAHWFFPNLIIQMIKVGEASGSLDEMLKKASDIYEQEVEEASEKLQSLIEPLLIVFLSVIVGFIVLSIVIPMFGLFEQIQ</sequence>
<gene>
    <name evidence="12" type="ORF">RU93_GL000050</name>
</gene>
<accession>A0A1L8QX89</accession>
<dbReference type="InterPro" id="IPR018076">
    <property type="entry name" value="T2SS_GspF_dom"/>
</dbReference>
<dbReference type="Gene3D" id="1.20.81.30">
    <property type="entry name" value="Type II secretion system (T2SS), domain F"/>
    <property type="match status" value="2"/>
</dbReference>